<keyword evidence="11" id="KW-0963">Cytoplasm</keyword>
<comment type="subunit">
    <text evidence="9 11">Homodimer. Heterotetramer of two MnmE and two MnmG subunits.</text>
</comment>
<feature type="binding site" evidence="11">
    <location>
        <begin position="296"/>
        <end position="310"/>
    </location>
    <ligand>
        <name>NAD(+)</name>
        <dbReference type="ChEBI" id="CHEBI:57540"/>
    </ligand>
</feature>
<evidence type="ECO:0000259" key="12">
    <source>
        <dbReference type="SMART" id="SM01228"/>
    </source>
</evidence>
<evidence type="ECO:0000256" key="2">
    <source>
        <dbReference type="ARBA" id="ARBA00003717"/>
    </source>
</evidence>
<dbReference type="InterPro" id="IPR047001">
    <property type="entry name" value="MnmG_C_subdom"/>
</dbReference>
<dbReference type="GO" id="GO:0050660">
    <property type="term" value="F:flavin adenine dinucleotide binding"/>
    <property type="evidence" value="ECO:0007669"/>
    <property type="project" value="UniProtKB-UniRule"/>
</dbReference>
<name>A0A178M3T8_9CHLR</name>
<dbReference type="Pfam" id="PF01134">
    <property type="entry name" value="GIDA"/>
    <property type="match status" value="1"/>
</dbReference>
<comment type="caution">
    <text evidence="11">Lacks conserved residue(s) required for the propagation of feature annotation.</text>
</comment>
<dbReference type="InterPro" id="IPR040131">
    <property type="entry name" value="MnmG_N"/>
</dbReference>
<dbReference type="PROSITE" id="PS01280">
    <property type="entry name" value="GIDA_1"/>
    <property type="match status" value="1"/>
</dbReference>
<dbReference type="InterPro" id="IPR020595">
    <property type="entry name" value="MnmG-rel_CS"/>
</dbReference>
<keyword evidence="6 11" id="KW-0819">tRNA processing</keyword>
<dbReference type="OrthoDB" id="9815560at2"/>
<comment type="caution">
    <text evidence="13">The sequence shown here is derived from an EMBL/GenBank/DDBJ whole genome shotgun (WGS) entry which is preliminary data.</text>
</comment>
<evidence type="ECO:0000256" key="8">
    <source>
        <dbReference type="ARBA" id="ARBA00023027"/>
    </source>
</evidence>
<dbReference type="GO" id="GO:0005829">
    <property type="term" value="C:cytosol"/>
    <property type="evidence" value="ECO:0007669"/>
    <property type="project" value="TreeGrafter"/>
</dbReference>
<dbReference type="FunFam" id="1.10.150.570:FF:000001">
    <property type="entry name" value="tRNA uridine 5-carboxymethylaminomethyl modification enzyme MnmG"/>
    <property type="match status" value="1"/>
</dbReference>
<evidence type="ECO:0000256" key="9">
    <source>
        <dbReference type="ARBA" id="ARBA00025948"/>
    </source>
</evidence>
<evidence type="ECO:0000313" key="14">
    <source>
        <dbReference type="Proteomes" id="UP000078287"/>
    </source>
</evidence>
<organism evidence="13 14">
    <name type="scientific">Chloroflexus islandicus</name>
    <dbReference type="NCBI Taxonomy" id="1707952"/>
    <lineage>
        <taxon>Bacteria</taxon>
        <taxon>Bacillati</taxon>
        <taxon>Chloroflexota</taxon>
        <taxon>Chloroflexia</taxon>
        <taxon>Chloroflexales</taxon>
        <taxon>Chloroflexineae</taxon>
        <taxon>Chloroflexaceae</taxon>
        <taxon>Chloroflexus</taxon>
    </lineage>
</organism>
<comment type="similarity">
    <text evidence="3 11">Belongs to the MnmG family.</text>
</comment>
<dbReference type="SMART" id="SM01228">
    <property type="entry name" value="GIDA_assoc_3"/>
    <property type="match status" value="1"/>
</dbReference>
<dbReference type="PROSITE" id="PS01281">
    <property type="entry name" value="GIDA_2"/>
    <property type="match status" value="1"/>
</dbReference>
<dbReference type="InterPro" id="IPR026904">
    <property type="entry name" value="MnmG_C"/>
</dbReference>
<dbReference type="InterPro" id="IPR004416">
    <property type="entry name" value="MnmG"/>
</dbReference>
<dbReference type="HAMAP" id="MF_00129">
    <property type="entry name" value="MnmG_GidA"/>
    <property type="match status" value="1"/>
</dbReference>
<dbReference type="RefSeq" id="WP_066790470.1">
    <property type="nucleotide sequence ID" value="NZ_LWQS01000082.1"/>
</dbReference>
<dbReference type="AlphaFoldDB" id="A0A178M3T8"/>
<feature type="binding site" evidence="11">
    <location>
        <begin position="11"/>
        <end position="16"/>
    </location>
    <ligand>
        <name>FAD</name>
        <dbReference type="ChEBI" id="CHEBI:57692"/>
    </ligand>
</feature>
<dbReference type="PANTHER" id="PTHR11806">
    <property type="entry name" value="GLUCOSE INHIBITED DIVISION PROTEIN A"/>
    <property type="match status" value="1"/>
</dbReference>
<dbReference type="Proteomes" id="UP000078287">
    <property type="component" value="Unassembled WGS sequence"/>
</dbReference>
<comment type="cofactor">
    <cofactor evidence="1 11">
        <name>FAD</name>
        <dbReference type="ChEBI" id="CHEBI:57692"/>
    </cofactor>
</comment>
<keyword evidence="7 11" id="KW-0274">FAD</keyword>
<protein>
    <recommendedName>
        <fullName evidence="4 11">tRNA uridine 5-carboxymethylaminomethyl modification enzyme MnmG</fullName>
    </recommendedName>
    <alternativeName>
        <fullName evidence="10 11">Glucose-inhibited division protein A</fullName>
    </alternativeName>
</protein>
<dbReference type="InterPro" id="IPR049312">
    <property type="entry name" value="GIDA_C_N"/>
</dbReference>
<evidence type="ECO:0000256" key="5">
    <source>
        <dbReference type="ARBA" id="ARBA00022630"/>
    </source>
</evidence>
<keyword evidence="14" id="KW-1185">Reference proteome</keyword>
<reference evidence="13 14" key="1">
    <citation type="submission" date="2016-04" db="EMBL/GenBank/DDBJ databases">
        <title>Chloroflexus islandicus sp. nov., a thermophilic filamentous anoxygenic phototrophic bacterium from geyser Strokkur (Iceland).</title>
        <authorList>
            <person name="Gaisin V.A."/>
            <person name="Kalashnikov A.M."/>
            <person name="Sukhacheva M.V."/>
            <person name="Grouzdev D.S."/>
            <person name="Ivanov T.M."/>
            <person name="Kuznetsov B."/>
            <person name="Gorlenko V.M."/>
        </authorList>
    </citation>
    <scope>NUCLEOTIDE SEQUENCE [LARGE SCALE GENOMIC DNA]</scope>
    <source>
        <strain evidence="14">isl-2</strain>
    </source>
</reference>
<sequence>MQTRYDVIVVGAGHAGCEAAHAAARLGCRTLLLTIDLDKLAHMSCNPSIGGPAKGHLVREIDAMGGLMGRITDRSAIQIRLLNESKGPAVQSLRAQCDKRLYARLMKETLERVPNLDLRQAMVERIAPPSADTQCFTVTTHTGWRYLAPAVILTTGTFLRGRAITGEAMWGAGRAGEAPAMALSEDLAALGFPLVRLKTGTPPRLAAATIDFSLTELQPGSDKPLTFGHYYAELGETIPPPDYHGPPAPVYPHPQLDGWRPQLPCYQVHTTPEFHALIRDNLHRAPLFSGIIEGVGPRYCPSIEDKIVRFADKERHSLFLEPEGWTTSEVYVQGCNTSLPEDVQWAMLRSIPALRNVELMRIGYAIEYDAVATGEITADMQTRRLRGLFFAGQINGTTGYEEAAAQGLMAGINAARYVQGKPPVILGRAEAYIGVLIDDLTTKEIREPYRMFTSRAEYRLILRGDNADLRLTPLAYELGLVDGERAAVVEARRAQTEQAVQQARERRIYPAAAINAALEEQGIKPLSQPATVAEVLARPDVRYDQLRAAIPDLPELAPAVAEQLEIACKYSGYIARQEREVARMQKMEHRRIPPDFDYTALPGLRNEARQVLMRFRPATLGQAGRLAGINPADVAIVLFALERRAEANATPPQSPPLPVPDQPVR</sequence>
<comment type="subcellular location">
    <subcellularLocation>
        <location evidence="11">Cytoplasm</location>
    </subcellularLocation>
</comment>
<dbReference type="Pfam" id="PF21680">
    <property type="entry name" value="GIDA_C_1st"/>
    <property type="match status" value="1"/>
</dbReference>
<evidence type="ECO:0000256" key="10">
    <source>
        <dbReference type="ARBA" id="ARBA00031800"/>
    </source>
</evidence>
<dbReference type="InterPro" id="IPR002218">
    <property type="entry name" value="MnmG-rel"/>
</dbReference>
<evidence type="ECO:0000256" key="6">
    <source>
        <dbReference type="ARBA" id="ARBA00022694"/>
    </source>
</evidence>
<dbReference type="PRINTS" id="PR00411">
    <property type="entry name" value="PNDRDTASEI"/>
</dbReference>
<proteinExistence type="inferred from homology"/>
<dbReference type="InterPro" id="IPR036188">
    <property type="entry name" value="FAD/NAD-bd_sf"/>
</dbReference>
<dbReference type="SUPFAM" id="SSF51905">
    <property type="entry name" value="FAD/NAD(P)-binding domain"/>
    <property type="match status" value="1"/>
</dbReference>
<keyword evidence="5 11" id="KW-0285">Flavoprotein</keyword>
<dbReference type="EMBL" id="LWQS01000082">
    <property type="protein sequence ID" value="OAN42911.1"/>
    <property type="molecule type" value="Genomic_DNA"/>
</dbReference>
<dbReference type="GO" id="GO:0030488">
    <property type="term" value="P:tRNA methylation"/>
    <property type="evidence" value="ECO:0007669"/>
    <property type="project" value="TreeGrafter"/>
</dbReference>
<dbReference type="PANTHER" id="PTHR11806:SF0">
    <property type="entry name" value="PROTEIN MTO1 HOMOLOG, MITOCHONDRIAL"/>
    <property type="match status" value="1"/>
</dbReference>
<dbReference type="Gene3D" id="1.10.150.570">
    <property type="entry name" value="GidA associated domain, C-terminal subdomain"/>
    <property type="match status" value="1"/>
</dbReference>
<feature type="domain" description="tRNA uridine 5-carboxymethylaminomethyl modification enzyme C-terminal subdomain" evidence="12">
    <location>
        <begin position="568"/>
        <end position="639"/>
    </location>
</feature>
<evidence type="ECO:0000256" key="4">
    <source>
        <dbReference type="ARBA" id="ARBA00020461"/>
    </source>
</evidence>
<gene>
    <name evidence="11" type="primary">mnmG</name>
    <name evidence="11" type="synonym">gidA</name>
    <name evidence="13" type="ORF">A6A03_03775</name>
</gene>
<dbReference type="GO" id="GO:0002098">
    <property type="term" value="P:tRNA wobble uridine modification"/>
    <property type="evidence" value="ECO:0007669"/>
    <property type="project" value="InterPro"/>
</dbReference>
<dbReference type="InterPro" id="IPR044920">
    <property type="entry name" value="MnmG_C_subdom_sf"/>
</dbReference>
<evidence type="ECO:0000256" key="7">
    <source>
        <dbReference type="ARBA" id="ARBA00022827"/>
    </source>
</evidence>
<dbReference type="Gene3D" id="1.10.10.1800">
    <property type="entry name" value="tRNA uridine 5-carboxymethylaminomethyl modification enzyme MnmG/GidA"/>
    <property type="match status" value="1"/>
</dbReference>
<evidence type="ECO:0000256" key="11">
    <source>
        <dbReference type="HAMAP-Rule" id="MF_00129"/>
    </source>
</evidence>
<dbReference type="Gene3D" id="3.50.50.60">
    <property type="entry name" value="FAD/NAD(P)-binding domain"/>
    <property type="match status" value="2"/>
</dbReference>
<dbReference type="FunFam" id="3.50.50.60:FF:000002">
    <property type="entry name" value="tRNA uridine 5-carboxymethylaminomethyl modification enzyme MnmG"/>
    <property type="match status" value="1"/>
</dbReference>
<accession>A0A178M3T8</accession>
<keyword evidence="8 11" id="KW-0520">NAD</keyword>
<evidence type="ECO:0000313" key="13">
    <source>
        <dbReference type="EMBL" id="OAN42911.1"/>
    </source>
</evidence>
<dbReference type="STRING" id="1707952.A6A03_03775"/>
<evidence type="ECO:0000256" key="3">
    <source>
        <dbReference type="ARBA" id="ARBA00007653"/>
    </source>
</evidence>
<comment type="function">
    <text evidence="2 11">NAD-binding protein involved in the addition of a carboxymethylaminomethyl (cmnm) group at the wobble position (U34) of certain tRNAs, forming tRNA-cmnm(5)s(2)U34.</text>
</comment>
<dbReference type="Pfam" id="PF13932">
    <property type="entry name" value="SAM_GIDA_C"/>
    <property type="match status" value="1"/>
</dbReference>
<evidence type="ECO:0000256" key="1">
    <source>
        <dbReference type="ARBA" id="ARBA00001974"/>
    </source>
</evidence>